<gene>
    <name evidence="2" type="ORF">KL86CLO1_12743</name>
</gene>
<feature type="transmembrane region" description="Helical" evidence="1">
    <location>
        <begin position="12"/>
        <end position="34"/>
    </location>
</feature>
<dbReference type="PANTHER" id="PTHR40044:SF1">
    <property type="entry name" value="INTEGRAL MEMBRANE PROTEIN"/>
    <property type="match status" value="1"/>
</dbReference>
<evidence type="ECO:0000313" key="2">
    <source>
        <dbReference type="EMBL" id="SBW09814.1"/>
    </source>
</evidence>
<dbReference type="Pfam" id="PF06177">
    <property type="entry name" value="QueT"/>
    <property type="match status" value="1"/>
</dbReference>
<dbReference type="AlphaFoldDB" id="A0A212KDI6"/>
<proteinExistence type="predicted"/>
<dbReference type="PIRSF" id="PIRSF031501">
    <property type="entry name" value="QueT"/>
    <property type="match status" value="1"/>
</dbReference>
<sequence length="171" mass="18592">MRKFTVKDLTLAAMVAALYAVMSYFANIFGLAYGPVQFRFAEALTVLPFLFPATAPGLFVGCLIANLLSPYGFLDIIFGSIATLLAALWTMKMPSKWLAPLPPVVCNVVIVSAVIAFQQAQGGESFWPAYFFNAFTIGLGEAVVCYGLGLLLLRILPNIKSLRSMMPEAHM</sequence>
<name>A0A212KDI6_9FIRM</name>
<reference evidence="2" key="1">
    <citation type="submission" date="2016-04" db="EMBL/GenBank/DDBJ databases">
        <authorList>
            <person name="Evans L.H."/>
            <person name="Alamgir A."/>
            <person name="Owens N."/>
            <person name="Weber N.D."/>
            <person name="Virtaneva K."/>
            <person name="Barbian K."/>
            <person name="Babar A."/>
            <person name="Rosenke K."/>
        </authorList>
    </citation>
    <scope>NUCLEOTIDE SEQUENCE</scope>
    <source>
        <strain evidence="2">86</strain>
    </source>
</reference>
<protein>
    <recommendedName>
        <fullName evidence="3">Queuosine ECF transporter S component QueT</fullName>
    </recommendedName>
</protein>
<feature type="transmembrane region" description="Helical" evidence="1">
    <location>
        <begin position="46"/>
        <end position="67"/>
    </location>
</feature>
<feature type="transmembrane region" description="Helical" evidence="1">
    <location>
        <begin position="129"/>
        <end position="156"/>
    </location>
</feature>
<keyword evidence="1" id="KW-0812">Transmembrane</keyword>
<keyword evidence="1" id="KW-1133">Transmembrane helix</keyword>
<feature type="transmembrane region" description="Helical" evidence="1">
    <location>
        <begin position="97"/>
        <end position="117"/>
    </location>
</feature>
<dbReference type="EMBL" id="FLUN01000001">
    <property type="protein sequence ID" value="SBW09814.1"/>
    <property type="molecule type" value="Genomic_DNA"/>
</dbReference>
<accession>A0A212KDI6</accession>
<evidence type="ECO:0008006" key="3">
    <source>
        <dbReference type="Google" id="ProtNLM"/>
    </source>
</evidence>
<feature type="transmembrane region" description="Helical" evidence="1">
    <location>
        <begin position="73"/>
        <end position="90"/>
    </location>
</feature>
<dbReference type="InterPro" id="IPR010387">
    <property type="entry name" value="QueT"/>
</dbReference>
<dbReference type="PANTHER" id="PTHR40044">
    <property type="entry name" value="INTEGRAL MEMBRANE PROTEIN-RELATED"/>
    <property type="match status" value="1"/>
</dbReference>
<evidence type="ECO:0000256" key="1">
    <source>
        <dbReference type="SAM" id="Phobius"/>
    </source>
</evidence>
<keyword evidence="1" id="KW-0472">Membrane</keyword>
<organism evidence="2">
    <name type="scientific">uncultured Eubacteriales bacterium</name>
    <dbReference type="NCBI Taxonomy" id="172733"/>
    <lineage>
        <taxon>Bacteria</taxon>
        <taxon>Bacillati</taxon>
        <taxon>Bacillota</taxon>
        <taxon>Clostridia</taxon>
        <taxon>Eubacteriales</taxon>
        <taxon>environmental samples</taxon>
    </lineage>
</organism>